<accession>A0AAV1HSG5</accession>
<dbReference type="Proteomes" id="UP001314263">
    <property type="component" value="Unassembled WGS sequence"/>
</dbReference>
<dbReference type="EMBL" id="CAUYUE010000001">
    <property type="protein sequence ID" value="CAK0735812.1"/>
    <property type="molecule type" value="Genomic_DNA"/>
</dbReference>
<gene>
    <name evidence="3" type="ORF">CVIRNUC_000643</name>
</gene>
<keyword evidence="2" id="KW-0472">Membrane</keyword>
<dbReference type="PANTHER" id="PTHR34211">
    <property type="entry name" value="CALCINEURIN-LIKE METALLO-PHOSPHOESTERASE SUPERFAMILY PROTEIN"/>
    <property type="match status" value="1"/>
</dbReference>
<evidence type="ECO:0000256" key="1">
    <source>
        <dbReference type="SAM" id="MobiDB-lite"/>
    </source>
</evidence>
<feature type="transmembrane region" description="Helical" evidence="2">
    <location>
        <begin position="1096"/>
        <end position="1117"/>
    </location>
</feature>
<dbReference type="SUPFAM" id="SSF56300">
    <property type="entry name" value="Metallo-dependent phosphatases"/>
    <property type="match status" value="1"/>
</dbReference>
<feature type="compositionally biased region" description="Low complexity" evidence="1">
    <location>
        <begin position="804"/>
        <end position="813"/>
    </location>
</feature>
<feature type="transmembrane region" description="Helical" evidence="2">
    <location>
        <begin position="1206"/>
        <end position="1234"/>
    </location>
</feature>
<dbReference type="PANTHER" id="PTHR34211:SF3">
    <property type="entry name" value="CALCINEURIN-LIKE METALLO-PHOSPHOESTERASE SUPERFAMILY PROTEIN"/>
    <property type="match status" value="1"/>
</dbReference>
<feature type="compositionally biased region" description="Low complexity" evidence="1">
    <location>
        <begin position="473"/>
        <end position="486"/>
    </location>
</feature>
<feature type="transmembrane region" description="Helical" evidence="2">
    <location>
        <begin position="987"/>
        <end position="1011"/>
    </location>
</feature>
<evidence type="ECO:0000313" key="4">
    <source>
        <dbReference type="Proteomes" id="UP001314263"/>
    </source>
</evidence>
<protein>
    <recommendedName>
        <fullName evidence="5">Calcineurin-like phosphoesterase domain-containing protein</fullName>
    </recommendedName>
</protein>
<dbReference type="InterPro" id="IPR029052">
    <property type="entry name" value="Metallo-depent_PP-like"/>
</dbReference>
<reference evidence="3 4" key="1">
    <citation type="submission" date="2023-10" db="EMBL/GenBank/DDBJ databases">
        <authorList>
            <person name="Maclean D."/>
            <person name="Macfadyen A."/>
        </authorList>
    </citation>
    <scope>NUCLEOTIDE SEQUENCE [LARGE SCALE GENOMIC DNA]</scope>
</reference>
<feature type="transmembrane region" description="Helical" evidence="2">
    <location>
        <begin position="39"/>
        <end position="61"/>
    </location>
</feature>
<organism evidence="3 4">
    <name type="scientific">Coccomyxa viridis</name>
    <dbReference type="NCBI Taxonomy" id="1274662"/>
    <lineage>
        <taxon>Eukaryota</taxon>
        <taxon>Viridiplantae</taxon>
        <taxon>Chlorophyta</taxon>
        <taxon>core chlorophytes</taxon>
        <taxon>Trebouxiophyceae</taxon>
        <taxon>Trebouxiophyceae incertae sedis</taxon>
        <taxon>Coccomyxaceae</taxon>
        <taxon>Coccomyxa</taxon>
    </lineage>
</organism>
<keyword evidence="2" id="KW-0812">Transmembrane</keyword>
<feature type="compositionally biased region" description="Low complexity" evidence="1">
    <location>
        <begin position="901"/>
        <end position="929"/>
    </location>
</feature>
<proteinExistence type="predicted"/>
<feature type="region of interest" description="Disordered" evidence="1">
    <location>
        <begin position="898"/>
        <end position="929"/>
    </location>
</feature>
<feature type="transmembrane region" description="Helical" evidence="2">
    <location>
        <begin position="6"/>
        <end position="27"/>
    </location>
</feature>
<keyword evidence="4" id="KW-1185">Reference proteome</keyword>
<sequence length="1348" mass="146594">MVLFVWGYINFYSVYIGWLCSAVFVHLPKFKALGFDIRTDVSLLLTIFLLSCLVLSILHAVHSLLVFFNLLAPRLLVSNSGFLGSLSLIMLNSMNLAVACSTYYSFCGNAAKAGGAATGRGIAGEVRSAVCNSWLKPIDMKEHPTFSAWVIYGEEAGVHGMASEPPPSTPFRLDIDGITFSHGAAAETVSPVFSLWLTFVLMYIVNSVADYNAAGALTAPRGRAVARRPSIKRRHSFDFSRRRAFLSAQSRKSFDLMQRSASEMMNHATMRTVSGMLRNFSATLPDTLLAGLPGSLLPPVTPRPISMPQTARAWQPADQASFSKSGIAKEDEEHSSDEQPDFLPMFPWYSGTSADLYRTIFGLVVSLKLFLGRFDMRTMQAATGAGPPGGGTQPPREGDGFTYEHLADRKHIWIDFCADTGDGGDPTYSVARAMAAPILHVKDACPASVKGASRDKTDTSEIQEQTGDDEFGSSDSIGSDSSSGLDSPREGQHAGSGVALPSGRPFSEGKARAAAKLLPRGDVLILGGDLAYPNPSVETYELRFFAPFEAALPPPPGVHPGRLVVNKPDLPMPQQRGRRMTCSSPESCCSTHADQGKSAHTGGLDCRACAAAEALEKYEGPTAFAIPGNHDWIDGLETFQRFIQHRGWLGGWLLPQEKSYYALRLPHGWWLFGLDLALVDDIDMCQCRYFARIADERMKPDDQAILVTHQPMWLQEWFKEKMGCHNLRQLVRCHLRGRARIHLAGDLHFYMRHSFKPAPNPAKASAKAPASHIDARAGSSPFLDTAPSRLAAKSPSNGAARHTSVSGSSVASSEAEEELGRDIYQDLASFVHNAQAANSNAVTNGTLNPSPTANLHPFDPEHLIVNGLGGAFLHPTHVFAPARFASVPDPHADELFEQSLSPRGRSPKGGSPRGASPLGRSPSRGMSRRGSFVGELPSFKIEADNGAVAGGGGEFSCAAVYPSPKQSMQLGRQNLHLFRFKNTRFDIIGGAFYFLMVVSVLPRCNHVAAILDARTLAEGLQSLALAALDALTAIFAESFLSLGAVVAMVILCWCMASSGGYGAVPSGPPPPPPGNTMSFWDKMALKGRTGGLTTQLIAALAHASAHILTAVVSLVLLELGVETCIRYEELGKDGYHSLYRWYQEFEAQHFPDPAGLRESIAKYTLHLYPGILKAAMAVFDVPEAIAVTRTAMCSGSLWSLPRLQGAAYYLGMLAYYWVLVTPSVSFLFGCYLYLSVNWFHVHYDEAFSSLQIPHHKGFSRMHITPDGDLHIYGLAIDKVACEWREDPHWRGPNGGGSRRQPAHRAEHPSRWLPVRRASHSLGPIEGAPVEGEVRMIDYLVVPKKRPYT</sequence>
<evidence type="ECO:0000313" key="3">
    <source>
        <dbReference type="EMBL" id="CAK0735812.1"/>
    </source>
</evidence>
<keyword evidence="2" id="KW-1133">Transmembrane helix</keyword>
<name>A0AAV1HSG5_9CHLO</name>
<evidence type="ECO:0000256" key="2">
    <source>
        <dbReference type="SAM" id="Phobius"/>
    </source>
</evidence>
<evidence type="ECO:0008006" key="5">
    <source>
        <dbReference type="Google" id="ProtNLM"/>
    </source>
</evidence>
<feature type="transmembrane region" description="Helical" evidence="2">
    <location>
        <begin position="1031"/>
        <end position="1056"/>
    </location>
</feature>
<feature type="region of interest" description="Disordered" evidence="1">
    <location>
        <begin position="310"/>
        <end position="339"/>
    </location>
</feature>
<feature type="region of interest" description="Disordered" evidence="1">
    <location>
        <begin position="784"/>
        <end position="813"/>
    </location>
</feature>
<comment type="caution">
    <text evidence="3">The sequence shown here is derived from an EMBL/GenBank/DDBJ whole genome shotgun (WGS) entry which is preliminary data.</text>
</comment>
<feature type="region of interest" description="Disordered" evidence="1">
    <location>
        <begin position="381"/>
        <end position="401"/>
    </location>
</feature>
<feature type="region of interest" description="Disordered" evidence="1">
    <location>
        <begin position="449"/>
        <end position="506"/>
    </location>
</feature>